<proteinExistence type="predicted"/>
<reference evidence="2 3" key="1">
    <citation type="journal article" date="2024" name="Commun. Biol.">
        <title>Comparative genomic analysis of thermophilic fungi reveals convergent evolutionary adaptations and gene losses.</title>
        <authorList>
            <person name="Steindorff A.S."/>
            <person name="Aguilar-Pontes M.V."/>
            <person name="Robinson A.J."/>
            <person name="Andreopoulos B."/>
            <person name="LaButti K."/>
            <person name="Kuo A."/>
            <person name="Mondo S."/>
            <person name="Riley R."/>
            <person name="Otillar R."/>
            <person name="Haridas S."/>
            <person name="Lipzen A."/>
            <person name="Grimwood J."/>
            <person name="Schmutz J."/>
            <person name="Clum A."/>
            <person name="Reid I.D."/>
            <person name="Moisan M.C."/>
            <person name="Butler G."/>
            <person name="Nguyen T.T.M."/>
            <person name="Dewar K."/>
            <person name="Conant G."/>
            <person name="Drula E."/>
            <person name="Henrissat B."/>
            <person name="Hansel C."/>
            <person name="Singer S."/>
            <person name="Hutchinson M.I."/>
            <person name="de Vries R.P."/>
            <person name="Natvig D.O."/>
            <person name="Powell A.J."/>
            <person name="Tsang A."/>
            <person name="Grigoriev I.V."/>
        </authorList>
    </citation>
    <scope>NUCLEOTIDE SEQUENCE [LARGE SCALE GENOMIC DNA]</scope>
    <source>
        <strain evidence="2 3">ATCC 24622</strain>
    </source>
</reference>
<keyword evidence="3" id="KW-1185">Reference proteome</keyword>
<gene>
    <name evidence="2" type="ORF">VTK73DRAFT_8868</name>
</gene>
<feature type="compositionally biased region" description="Low complexity" evidence="1">
    <location>
        <begin position="160"/>
        <end position="180"/>
    </location>
</feature>
<name>A0ABR3W5Q4_9PEZI</name>
<protein>
    <submittedName>
        <fullName evidence="2">Uncharacterized protein</fullName>
    </submittedName>
</protein>
<dbReference type="Proteomes" id="UP001586593">
    <property type="component" value="Unassembled WGS sequence"/>
</dbReference>
<feature type="region of interest" description="Disordered" evidence="1">
    <location>
        <begin position="304"/>
        <end position="336"/>
    </location>
</feature>
<accession>A0ABR3W5Q4</accession>
<organism evidence="2 3">
    <name type="scientific">Phialemonium thermophilum</name>
    <dbReference type="NCBI Taxonomy" id="223376"/>
    <lineage>
        <taxon>Eukaryota</taxon>
        <taxon>Fungi</taxon>
        <taxon>Dikarya</taxon>
        <taxon>Ascomycota</taxon>
        <taxon>Pezizomycotina</taxon>
        <taxon>Sordariomycetes</taxon>
        <taxon>Sordariomycetidae</taxon>
        <taxon>Cephalothecales</taxon>
        <taxon>Cephalothecaceae</taxon>
        <taxon>Phialemonium</taxon>
    </lineage>
</organism>
<feature type="region of interest" description="Disordered" evidence="1">
    <location>
        <begin position="17"/>
        <end position="56"/>
    </location>
</feature>
<feature type="compositionally biased region" description="Basic residues" evidence="1">
    <location>
        <begin position="307"/>
        <end position="318"/>
    </location>
</feature>
<dbReference type="InterPro" id="IPR002745">
    <property type="entry name" value="Ptrans_KptA/Tpt1"/>
</dbReference>
<feature type="compositionally biased region" description="Acidic residues" evidence="1">
    <location>
        <begin position="325"/>
        <end position="336"/>
    </location>
</feature>
<evidence type="ECO:0000256" key="1">
    <source>
        <dbReference type="SAM" id="MobiDB-lite"/>
    </source>
</evidence>
<comment type="caution">
    <text evidence="2">The sequence shown here is derived from an EMBL/GenBank/DDBJ whole genome shotgun (WGS) entry which is preliminary data.</text>
</comment>
<feature type="region of interest" description="Disordered" evidence="1">
    <location>
        <begin position="127"/>
        <end position="181"/>
    </location>
</feature>
<evidence type="ECO:0000313" key="2">
    <source>
        <dbReference type="EMBL" id="KAL1853937.1"/>
    </source>
</evidence>
<dbReference type="EMBL" id="JAZHXJ010000684">
    <property type="protein sequence ID" value="KAL1853937.1"/>
    <property type="molecule type" value="Genomic_DNA"/>
</dbReference>
<sequence>MAAAILVPMSTIHLNGGVLPSSAITGEHSPRHGRRRGASVSTAKKGGRGRGYSLVDDRETTVSKAVVFVLKRASPTQQGRESNDEDDGDKIVADADGWVTLEDVLSHPKVSVLAVTLAEVQDLASSTTAKTRRISLRQRPSTDASDPASYEIRRTPPDTPTAATQSTQTSSSSSSPSTWTRITASTPGLPEFILYETSYPKYHLILSSGSIKRAGGQPFLSFTPVVDDVATASVTKTADVSIWIHLPSALASRPDVAWQRSDAGAIVTVDEVPTTLWTRAVARRGDLGVLFEEGVVRKEIPVGLRGKGAKSKKGKGALKSRVSDTDDGSDSASAEE</sequence>
<dbReference type="Pfam" id="PF01885">
    <property type="entry name" value="PTS_2-RNA"/>
    <property type="match status" value="1"/>
</dbReference>
<evidence type="ECO:0000313" key="3">
    <source>
        <dbReference type="Proteomes" id="UP001586593"/>
    </source>
</evidence>